<comment type="caution">
    <text evidence="3">The sequence shown here is derived from an EMBL/GenBank/DDBJ whole genome shotgun (WGS) entry which is preliminary data.</text>
</comment>
<evidence type="ECO:0000256" key="1">
    <source>
        <dbReference type="ARBA" id="ARBA00022723"/>
    </source>
</evidence>
<keyword evidence="4" id="KW-1185">Reference proteome</keyword>
<proteinExistence type="predicted"/>
<gene>
    <name evidence="3" type="ORF">ACFSNB_12600</name>
</gene>
<organism evidence="3 4">
    <name type="scientific">Phaeospirillum tilakii</name>
    <dbReference type="NCBI Taxonomy" id="741673"/>
    <lineage>
        <taxon>Bacteria</taxon>
        <taxon>Pseudomonadati</taxon>
        <taxon>Pseudomonadota</taxon>
        <taxon>Alphaproteobacteria</taxon>
        <taxon>Rhodospirillales</taxon>
        <taxon>Rhodospirillaceae</taxon>
        <taxon>Phaeospirillum</taxon>
    </lineage>
</organism>
<evidence type="ECO:0000313" key="3">
    <source>
        <dbReference type="EMBL" id="MFD2234645.1"/>
    </source>
</evidence>
<accession>A0ABW5CBP3</accession>
<dbReference type="RefSeq" id="WP_377317065.1">
    <property type="nucleotide sequence ID" value="NZ_JBHUIY010000025.1"/>
</dbReference>
<sequence>MKPARPALLLVGHGSARVAGAGAPLEALAARLRADGDGAPVAVRFLRQEPRLRPDDPLLGPAARVVPVLLGGGGLAAELTALAGPARVTPPVGDHPGFAALVERLAVTAAATGGLDPAAAALLLVAHGGRHPGADAPARTLAARLAATGAFASVSALFLEQAPRAAGWRDHTGGRPAVALPLLLASGGHARHDGPGLFAGTGVTLAPPPTDPVALAAIVRDLAGDS</sequence>
<dbReference type="InterPro" id="IPR002762">
    <property type="entry name" value="CbiX-like"/>
</dbReference>
<reference evidence="4" key="1">
    <citation type="journal article" date="2019" name="Int. J. Syst. Evol. Microbiol.">
        <title>The Global Catalogue of Microorganisms (GCM) 10K type strain sequencing project: providing services to taxonomists for standard genome sequencing and annotation.</title>
        <authorList>
            <consortium name="The Broad Institute Genomics Platform"/>
            <consortium name="The Broad Institute Genome Sequencing Center for Infectious Disease"/>
            <person name="Wu L."/>
            <person name="Ma J."/>
        </authorList>
    </citation>
    <scope>NUCLEOTIDE SEQUENCE [LARGE SCALE GENOMIC DNA]</scope>
    <source>
        <strain evidence="4">KCTC 15012</strain>
    </source>
</reference>
<keyword evidence="2" id="KW-0456">Lyase</keyword>
<evidence type="ECO:0000313" key="4">
    <source>
        <dbReference type="Proteomes" id="UP001597296"/>
    </source>
</evidence>
<protein>
    <submittedName>
        <fullName evidence="3">CbiX/SirB N-terminal domain-containing protein</fullName>
    </submittedName>
</protein>
<keyword evidence="1" id="KW-0479">Metal-binding</keyword>
<dbReference type="Pfam" id="PF01903">
    <property type="entry name" value="CbiX"/>
    <property type="match status" value="1"/>
</dbReference>
<dbReference type="SUPFAM" id="SSF53800">
    <property type="entry name" value="Chelatase"/>
    <property type="match status" value="1"/>
</dbReference>
<dbReference type="Proteomes" id="UP001597296">
    <property type="component" value="Unassembled WGS sequence"/>
</dbReference>
<dbReference type="Gene3D" id="3.40.50.1400">
    <property type="match status" value="2"/>
</dbReference>
<name>A0ABW5CBP3_9PROT</name>
<evidence type="ECO:0000256" key="2">
    <source>
        <dbReference type="ARBA" id="ARBA00023239"/>
    </source>
</evidence>
<dbReference type="EMBL" id="JBHUIY010000025">
    <property type="protein sequence ID" value="MFD2234645.1"/>
    <property type="molecule type" value="Genomic_DNA"/>
</dbReference>